<sequence>METGCTSSIIPADKATLVASIIQATFGQEASAVFLLKGGLSGAIVYRIVVNGESYVLKLDTPGEEDIYAMNKIAAAAGIAPEIFYADHTQGISISAFIDAKPVRAHFADPVSLAQAMGKLVRKMHDMPVFKKQGDMQGLVNELIKKIKASASAVFAAPAFDETFCYYEQVNRAYPWHDTDKVASHNDLNPNNILFDGEHIRIVDWDAAFANDRYVDLSVAAISFANGAAQENALLEAYFGEALNDYNRARFFLMRQICRIVYAIMMFQLANTAVSGIIGSNPESLHFTMADIGALARSGKFDVATSEGQFYYGIALFNDALNAMRSEQFEPALRLVQSKMLEKKGK</sequence>
<evidence type="ECO:0000313" key="2">
    <source>
        <dbReference type="EMBL" id="MEX6687533.1"/>
    </source>
</evidence>
<reference evidence="2 3" key="1">
    <citation type="submission" date="2023-07" db="EMBL/GenBank/DDBJ databases">
        <authorList>
            <person name="Lian W.-H."/>
        </authorList>
    </citation>
    <scope>NUCLEOTIDE SEQUENCE [LARGE SCALE GENOMIC DNA]</scope>
    <source>
        <strain evidence="2 3">SYSU DXS3180</strain>
    </source>
</reference>
<evidence type="ECO:0000313" key="3">
    <source>
        <dbReference type="Proteomes" id="UP001560573"/>
    </source>
</evidence>
<dbReference type="InterPro" id="IPR011009">
    <property type="entry name" value="Kinase-like_dom_sf"/>
</dbReference>
<dbReference type="Pfam" id="PF01636">
    <property type="entry name" value="APH"/>
    <property type="match status" value="1"/>
</dbReference>
<accession>A0ABV3ZCE5</accession>
<gene>
    <name evidence="2" type="ORF">QTN47_08530</name>
</gene>
<organism evidence="2 3">
    <name type="scientific">Danxiaibacter flavus</name>
    <dbReference type="NCBI Taxonomy" id="3049108"/>
    <lineage>
        <taxon>Bacteria</taxon>
        <taxon>Pseudomonadati</taxon>
        <taxon>Bacteroidota</taxon>
        <taxon>Chitinophagia</taxon>
        <taxon>Chitinophagales</taxon>
        <taxon>Chitinophagaceae</taxon>
        <taxon>Danxiaibacter</taxon>
    </lineage>
</organism>
<dbReference type="Gene3D" id="3.90.1200.10">
    <property type="match status" value="1"/>
</dbReference>
<keyword evidence="3" id="KW-1185">Reference proteome</keyword>
<dbReference type="CDD" id="cd05151">
    <property type="entry name" value="ChoK-like"/>
    <property type="match status" value="1"/>
</dbReference>
<protein>
    <submittedName>
        <fullName evidence="2">Phosphotransferase</fullName>
    </submittedName>
</protein>
<dbReference type="Proteomes" id="UP001560573">
    <property type="component" value="Unassembled WGS sequence"/>
</dbReference>
<feature type="domain" description="Aminoglycoside phosphotransferase" evidence="1">
    <location>
        <begin position="37"/>
        <end position="252"/>
    </location>
</feature>
<evidence type="ECO:0000259" key="1">
    <source>
        <dbReference type="Pfam" id="PF01636"/>
    </source>
</evidence>
<dbReference type="RefSeq" id="WP_369328938.1">
    <property type="nucleotide sequence ID" value="NZ_JAULBC010000002.1"/>
</dbReference>
<dbReference type="InterPro" id="IPR002575">
    <property type="entry name" value="Aminoglycoside_PTrfase"/>
</dbReference>
<comment type="caution">
    <text evidence="2">The sequence shown here is derived from an EMBL/GenBank/DDBJ whole genome shotgun (WGS) entry which is preliminary data.</text>
</comment>
<dbReference type="EMBL" id="JAULBC010000002">
    <property type="protein sequence ID" value="MEX6687533.1"/>
    <property type="molecule type" value="Genomic_DNA"/>
</dbReference>
<proteinExistence type="predicted"/>
<dbReference type="Gene3D" id="3.30.200.20">
    <property type="entry name" value="Phosphorylase Kinase, domain 1"/>
    <property type="match status" value="1"/>
</dbReference>
<name>A0ABV3ZCE5_9BACT</name>
<dbReference type="SUPFAM" id="SSF56112">
    <property type="entry name" value="Protein kinase-like (PK-like)"/>
    <property type="match status" value="1"/>
</dbReference>